<organism evidence="1 2">
    <name type="scientific">Pseudomonas piscis</name>
    <dbReference type="NCBI Taxonomy" id="2614538"/>
    <lineage>
        <taxon>Bacteria</taxon>
        <taxon>Pseudomonadati</taxon>
        <taxon>Pseudomonadota</taxon>
        <taxon>Gammaproteobacteria</taxon>
        <taxon>Pseudomonadales</taxon>
        <taxon>Pseudomonadaceae</taxon>
        <taxon>Pseudomonas</taxon>
    </lineage>
</organism>
<dbReference type="EMBL" id="WHUV01000002">
    <property type="protein sequence ID" value="MQA54292.1"/>
    <property type="molecule type" value="Genomic_DNA"/>
</dbReference>
<dbReference type="AlphaFoldDB" id="A0A7X1PM36"/>
<name>A0A7X1PM36_9PSED</name>
<gene>
    <name evidence="1" type="ORF">GDH07_13330</name>
</gene>
<evidence type="ECO:0000313" key="1">
    <source>
        <dbReference type="EMBL" id="MQA54292.1"/>
    </source>
</evidence>
<proteinExistence type="predicted"/>
<dbReference type="RefSeq" id="WP_152897836.1">
    <property type="nucleotide sequence ID" value="NZ_WHUV01000002.1"/>
</dbReference>
<dbReference type="Proteomes" id="UP000486534">
    <property type="component" value="Unassembled WGS sequence"/>
</dbReference>
<reference evidence="1 2" key="1">
    <citation type="submission" date="2019-10" db="EMBL/GenBank/DDBJ databases">
        <title>Pseudomonas dajingensis sp. nov., isolated from the profound head ulcers of farmed Murray cod (Maccullochella peelii peelii).</title>
        <authorList>
            <person name="Liu Y."/>
        </authorList>
    </citation>
    <scope>NUCLEOTIDE SEQUENCE [LARGE SCALE GENOMIC DNA]</scope>
    <source>
        <strain evidence="1 2">MC042</strain>
    </source>
</reference>
<sequence>MKGLQERWSDGQLIGLDIIYRQPGVIEPIAIDSVENTELPHTYGRAYSLSREAKTAPGELLAEDDDVWAQVQVNHKLSLSNGQVVLCGEGEMGNEGFIARTDASNHLEWFLFSTTANPFVAIKQEGDLVYVQSTHNFCVVLNLLNDDVLIVNESVFQVAR</sequence>
<evidence type="ECO:0000313" key="2">
    <source>
        <dbReference type="Proteomes" id="UP000486534"/>
    </source>
</evidence>
<comment type="caution">
    <text evidence="1">The sequence shown here is derived from an EMBL/GenBank/DDBJ whole genome shotgun (WGS) entry which is preliminary data.</text>
</comment>
<accession>A0A7X1PM36</accession>
<protein>
    <submittedName>
        <fullName evidence="1">Uncharacterized protein</fullName>
    </submittedName>
</protein>